<organism evidence="4 5">
    <name type="scientific">Aliiruegeria haliotis</name>
    <dbReference type="NCBI Taxonomy" id="1280846"/>
    <lineage>
        <taxon>Bacteria</taxon>
        <taxon>Pseudomonadati</taxon>
        <taxon>Pseudomonadota</taxon>
        <taxon>Alphaproteobacteria</taxon>
        <taxon>Rhodobacterales</taxon>
        <taxon>Roseobacteraceae</taxon>
        <taxon>Aliiruegeria</taxon>
    </lineage>
</organism>
<dbReference type="InterPro" id="IPR001303">
    <property type="entry name" value="Aldolase_II/adducin_N"/>
</dbReference>
<gene>
    <name evidence="4" type="ORF">CLV78_101624</name>
</gene>
<dbReference type="Proteomes" id="UP000239480">
    <property type="component" value="Unassembled WGS sequence"/>
</dbReference>
<dbReference type="EMBL" id="PVTD01000001">
    <property type="protein sequence ID" value="PRY26525.1"/>
    <property type="molecule type" value="Genomic_DNA"/>
</dbReference>
<keyword evidence="2" id="KW-0456">Lyase</keyword>
<dbReference type="GO" id="GO:0005829">
    <property type="term" value="C:cytosol"/>
    <property type="evidence" value="ECO:0007669"/>
    <property type="project" value="TreeGrafter"/>
</dbReference>
<dbReference type="RefSeq" id="WP_106203277.1">
    <property type="nucleotide sequence ID" value="NZ_PVTD01000001.1"/>
</dbReference>
<keyword evidence="1" id="KW-0479">Metal-binding</keyword>
<dbReference type="AlphaFoldDB" id="A0A2T0RZC1"/>
<dbReference type="GO" id="GO:0019323">
    <property type="term" value="P:pentose catabolic process"/>
    <property type="evidence" value="ECO:0007669"/>
    <property type="project" value="TreeGrafter"/>
</dbReference>
<keyword evidence="5" id="KW-1185">Reference proteome</keyword>
<protein>
    <submittedName>
        <fullName evidence="4">L-rhamnulose 1-phosphate aldolase</fullName>
    </submittedName>
</protein>
<accession>A0A2T0RZC1</accession>
<proteinExistence type="predicted"/>
<evidence type="ECO:0000256" key="1">
    <source>
        <dbReference type="ARBA" id="ARBA00022723"/>
    </source>
</evidence>
<dbReference type="InterPro" id="IPR036409">
    <property type="entry name" value="Aldolase_II/adducin_N_sf"/>
</dbReference>
<dbReference type="GO" id="GO:0046872">
    <property type="term" value="F:metal ion binding"/>
    <property type="evidence" value="ECO:0007669"/>
    <property type="project" value="UniProtKB-KW"/>
</dbReference>
<dbReference type="PANTHER" id="PTHR22789">
    <property type="entry name" value="FUCULOSE PHOSPHATE ALDOLASE"/>
    <property type="match status" value="1"/>
</dbReference>
<feature type="domain" description="Class II aldolase/adducin N-terminal" evidence="3">
    <location>
        <begin position="12"/>
        <end position="243"/>
    </location>
</feature>
<name>A0A2T0RZC1_9RHOB</name>
<dbReference type="Gene3D" id="3.40.225.10">
    <property type="entry name" value="Class II aldolase/adducin N-terminal domain"/>
    <property type="match status" value="1"/>
</dbReference>
<sequence length="287" mass="32003">MPAFTHAISFVEEAAPFVRLCWDMGWNEANGGNFSWRLPTEEIEAILRRRFPNAKRHPSVRLQQPQPELDGDYFLVTGSGQFFRHALEHPDEVFGIVQIVDNGTAYRRVWGYAMGGQPTSEFATHLVGHAIRKEISGGRERVILHCHVPEFIALSFLMPLDSRELTMALWQKMPECIVIFPDGVRVVPPLLPGTVKIAEASAIELKNSRVISWSHHGIFASEESPEKVFALVETVEKASAIQRRVLSAGGPQRGIEEGLLQELCDKFGHIMVCEPAFLDPGDGQGNP</sequence>
<dbReference type="SMART" id="SM01007">
    <property type="entry name" value="Aldolase_II"/>
    <property type="match status" value="1"/>
</dbReference>
<reference evidence="4 5" key="1">
    <citation type="submission" date="2018-03" db="EMBL/GenBank/DDBJ databases">
        <title>Genomic Encyclopedia of Archaeal and Bacterial Type Strains, Phase II (KMG-II): from individual species to whole genera.</title>
        <authorList>
            <person name="Goeker M."/>
        </authorList>
    </citation>
    <scope>NUCLEOTIDE SEQUENCE [LARGE SCALE GENOMIC DNA]</scope>
    <source>
        <strain evidence="4 5">DSM 29328</strain>
    </source>
</reference>
<comment type="caution">
    <text evidence="4">The sequence shown here is derived from an EMBL/GenBank/DDBJ whole genome shotgun (WGS) entry which is preliminary data.</text>
</comment>
<evidence type="ECO:0000313" key="5">
    <source>
        <dbReference type="Proteomes" id="UP000239480"/>
    </source>
</evidence>
<dbReference type="InterPro" id="IPR050197">
    <property type="entry name" value="Aldolase_class_II_sugar_metab"/>
</dbReference>
<evidence type="ECO:0000256" key="2">
    <source>
        <dbReference type="ARBA" id="ARBA00023239"/>
    </source>
</evidence>
<dbReference type="GO" id="GO:0016832">
    <property type="term" value="F:aldehyde-lyase activity"/>
    <property type="evidence" value="ECO:0007669"/>
    <property type="project" value="TreeGrafter"/>
</dbReference>
<dbReference type="SUPFAM" id="SSF53639">
    <property type="entry name" value="AraD/HMP-PK domain-like"/>
    <property type="match status" value="1"/>
</dbReference>
<evidence type="ECO:0000313" key="4">
    <source>
        <dbReference type="EMBL" id="PRY26525.1"/>
    </source>
</evidence>
<dbReference type="Pfam" id="PF00596">
    <property type="entry name" value="Aldolase_II"/>
    <property type="match status" value="1"/>
</dbReference>
<dbReference type="NCBIfam" id="NF002963">
    <property type="entry name" value="PRK03634.1"/>
    <property type="match status" value="1"/>
</dbReference>
<dbReference type="PANTHER" id="PTHR22789:SF0">
    <property type="entry name" value="3-OXO-TETRONATE 4-PHOSPHATE DECARBOXYLASE-RELATED"/>
    <property type="match status" value="1"/>
</dbReference>
<evidence type="ECO:0000259" key="3">
    <source>
        <dbReference type="SMART" id="SM01007"/>
    </source>
</evidence>
<dbReference type="OrthoDB" id="9784634at2"/>